<feature type="region of interest" description="Disordered" evidence="1">
    <location>
        <begin position="1613"/>
        <end position="1660"/>
    </location>
</feature>
<keyword evidence="3" id="KW-1185">Reference proteome</keyword>
<name>D8LQJ3_ECTSI</name>
<feature type="region of interest" description="Disordered" evidence="1">
    <location>
        <begin position="675"/>
        <end position="698"/>
    </location>
</feature>
<evidence type="ECO:0000256" key="1">
    <source>
        <dbReference type="SAM" id="MobiDB-lite"/>
    </source>
</evidence>
<dbReference type="EMBL" id="FN649729">
    <property type="protein sequence ID" value="CBN78757.1"/>
    <property type="molecule type" value="Genomic_DNA"/>
</dbReference>
<organism evidence="2 3">
    <name type="scientific">Ectocarpus siliculosus</name>
    <name type="common">Brown alga</name>
    <name type="synonym">Conferva siliculosa</name>
    <dbReference type="NCBI Taxonomy" id="2880"/>
    <lineage>
        <taxon>Eukaryota</taxon>
        <taxon>Sar</taxon>
        <taxon>Stramenopiles</taxon>
        <taxon>Ochrophyta</taxon>
        <taxon>PX clade</taxon>
        <taxon>Phaeophyceae</taxon>
        <taxon>Ectocarpales</taxon>
        <taxon>Ectocarpaceae</taxon>
        <taxon>Ectocarpus</taxon>
    </lineage>
</organism>
<protein>
    <submittedName>
        <fullName evidence="2">Uncharacterized protein</fullName>
    </submittedName>
</protein>
<dbReference type="OrthoDB" id="10347293at2759"/>
<gene>
    <name evidence="2" type="ORF">Esi_0006_0142</name>
</gene>
<evidence type="ECO:0000313" key="2">
    <source>
        <dbReference type="EMBL" id="CBN78757.1"/>
    </source>
</evidence>
<accession>D8LQJ3</accession>
<feature type="compositionally biased region" description="Low complexity" evidence="1">
    <location>
        <begin position="1725"/>
        <end position="1734"/>
    </location>
</feature>
<feature type="region of interest" description="Disordered" evidence="1">
    <location>
        <begin position="171"/>
        <end position="197"/>
    </location>
</feature>
<dbReference type="EMBL" id="FN648818">
    <property type="protein sequence ID" value="CBN78757.1"/>
    <property type="molecule type" value="Genomic_DNA"/>
</dbReference>
<feature type="region of interest" description="Disordered" evidence="1">
    <location>
        <begin position="1676"/>
        <end position="1745"/>
    </location>
</feature>
<dbReference type="Proteomes" id="UP000002630">
    <property type="component" value="Linkage Group LG04"/>
</dbReference>
<reference evidence="2 3" key="1">
    <citation type="journal article" date="2010" name="Nature">
        <title>The Ectocarpus genome and the independent evolution of multicellularity in brown algae.</title>
        <authorList>
            <person name="Cock J.M."/>
            <person name="Sterck L."/>
            <person name="Rouze P."/>
            <person name="Scornet D."/>
            <person name="Allen A.E."/>
            <person name="Amoutzias G."/>
            <person name="Anthouard V."/>
            <person name="Artiguenave F."/>
            <person name="Aury J.M."/>
            <person name="Badger J.H."/>
            <person name="Beszteri B."/>
            <person name="Billiau K."/>
            <person name="Bonnet E."/>
            <person name="Bothwell J.H."/>
            <person name="Bowler C."/>
            <person name="Boyen C."/>
            <person name="Brownlee C."/>
            <person name="Carrano C.J."/>
            <person name="Charrier B."/>
            <person name="Cho G.Y."/>
            <person name="Coelho S.M."/>
            <person name="Collen J."/>
            <person name="Corre E."/>
            <person name="Da Silva C."/>
            <person name="Delage L."/>
            <person name="Delaroque N."/>
            <person name="Dittami S.M."/>
            <person name="Doulbeau S."/>
            <person name="Elias M."/>
            <person name="Farnham G."/>
            <person name="Gachon C.M."/>
            <person name="Gschloessl B."/>
            <person name="Heesch S."/>
            <person name="Jabbari K."/>
            <person name="Jubin C."/>
            <person name="Kawai H."/>
            <person name="Kimura K."/>
            <person name="Kloareg B."/>
            <person name="Kupper F.C."/>
            <person name="Lang D."/>
            <person name="Le Bail A."/>
            <person name="Leblanc C."/>
            <person name="Lerouge P."/>
            <person name="Lohr M."/>
            <person name="Lopez P.J."/>
            <person name="Martens C."/>
            <person name="Maumus F."/>
            <person name="Michel G."/>
            <person name="Miranda-Saavedra D."/>
            <person name="Morales J."/>
            <person name="Moreau H."/>
            <person name="Motomura T."/>
            <person name="Nagasato C."/>
            <person name="Napoli C.A."/>
            <person name="Nelson D.R."/>
            <person name="Nyvall-Collen P."/>
            <person name="Peters A.F."/>
            <person name="Pommier C."/>
            <person name="Potin P."/>
            <person name="Poulain J."/>
            <person name="Quesneville H."/>
            <person name="Read B."/>
            <person name="Rensing S.A."/>
            <person name="Ritter A."/>
            <person name="Rousvoal S."/>
            <person name="Samanta M."/>
            <person name="Samson G."/>
            <person name="Schroeder D.C."/>
            <person name="Segurens B."/>
            <person name="Strittmatter M."/>
            <person name="Tonon T."/>
            <person name="Tregear J.W."/>
            <person name="Valentin K."/>
            <person name="von Dassow P."/>
            <person name="Yamagishi T."/>
            <person name="Van de Peer Y."/>
            <person name="Wincker P."/>
        </authorList>
    </citation>
    <scope>NUCLEOTIDE SEQUENCE [LARGE SCALE GENOMIC DNA]</scope>
    <source>
        <strain evidence="3">Ec32 / CCAP1310/4</strain>
    </source>
</reference>
<evidence type="ECO:0000313" key="3">
    <source>
        <dbReference type="Proteomes" id="UP000002630"/>
    </source>
</evidence>
<sequence>MEESYGAVGLAIFRLVADSGEEAECLKSQAILRCVLQRHPVVRGFALSTLARRLREGATAGNQPSRRHRASAGASAEARVPHTGIRLALEVLLASYHPSASHVVSPVVDALGDSNLEGGTSPLLPWAARLCLLHACLAGTSAGSKRWRWLPTVADSACSLALQEIATEGSSSVSGSEAGKGKGRARGHGAKSAPTKEIANRVAAGTDKAEMYQATLMADVCTELARVEVAEPAAVSTKKSGFLFGSLGTTPDDVARISSAGAAASLPGRHAADSFRLKLQGLRDALLSRRGSEGNAPVGQSVPSVTTIIGDVALEDLDIHPQAVKRALERGRCGEAFILAVQAALKEQLTPTSTTEAKDQQFSSNRGRRISVNLKLALETCLFGSGLAGGRGLLDAVVPDGDEIGFTSTSSSTRAKGTTEARQACALMQGLVEEGTRIRDLLLVLVGMYQERERLPPTSSPAISMDSGRLAGAQAPFMVSGKRRFSQVGGKELWGLLQGACLVHEEKMPASLIVRTAAAVVTASRKTCQSRMVSPGLLGSSPIRVVIDMLTAAKDCLTASDLLTGLLEVPGDDGPALAADVFAAFIAASAAGNGRTAGGDNEVGDLRSLSMSWLHGALATAVLPVRTPAGSTVELNRVMSATALTRVLIQRVPFEAKPVLLAVEEAAELATAGRGVGGCTRRSGKSRRVSGRGGGENLDGDAASPLASLLKLAGAAKQSRLLPLPVPSTVSPPRSAGLKCGEASGAGAVGAGIPTTLPAGSGDRKVAACLLVGFLVESGVPGWDETKAAMTPPPPQLLVAAEESVRTEGESHVWHSYHSRQQLTALRLEVMLQSLLCDVGGSRLIGDMDVEKSFPDVFRTARTLARAIAHHASALVTRPNQGQQAWRTNDYHRFQSGGGGFEGVDPHWPSIVGGSCSRGGEGAGNRQLKLPRRALAGRLQHSPAAAALTSWVSSIVKTVRQFRRWLPWQPLADELRELVLRNARRKPVRQLVSGGERNETQGRTLAAEAAVFAVSELLLAWDEGGEEVVPAVFQSVLCSKALNIAVAPVASDAPPPIWLELLRCLVDEGQCDMSGWMSSCLDGSAQQDPLAMASAAAVWIGGDGPRAGQRSRRGTHEAWVHWYGAKLGSLIPTGDADFGDWLILSSATGASASGGVQVRVEGLARTIQPDEWEHWGRSPLQAAWNFPGTWAAVSQRSESQSSEGAPPAILLPPFASWLRVVLRGGSTCPKHLLEAYLRRMALEVYLPCQFGRASNEMARQWLAVLIEAEATAEGSGRKRAKMAADAVVCDWGSVTADPSSGSAVGMVSACHLVVKAFFREELLRFGSGEAPAAPNGGPMSWLWPLEAVVAACGNNGSFGRGSLARRRRGSLGPEGIDSDASSRITLDGPPSALARALSTVPHDLLCGSRRFGMGGQPPPALATLRAFATRVVDLTARALATPPCRHWSVARQLLLGLGLLYHALAKPVSARGGKLQKSFGAPSRAGDVELDSAAQEAAQAVALSAIEGLVRISLGLGNLGVGERDSGEGGNRGSAAASKSGNPLLTSACLALRPLETGGCAGADDFARALMGAGAWRAETAFFGERSAAQASSSVKAPSLDNTAPALEQTASLALSLPPPPPPLSPQAGPEQGHRLSSPGATPAVEPHHSVGGDQASGQSTADCCISLAQELVGGAQQCSSGRGEREQVVGSPRAPSWDMPSRQKKKARLSTNAMEGKSPPPSSPRRVLPMRSSKQQHHHEGSES</sequence>
<proteinExistence type="predicted"/>
<dbReference type="InParanoid" id="D8LQJ3"/>